<name>A0A819QV62_9BILA</name>
<evidence type="ECO:0000313" key="1">
    <source>
        <dbReference type="EMBL" id="CAF4034612.1"/>
    </source>
</evidence>
<evidence type="ECO:0000313" key="2">
    <source>
        <dbReference type="Proteomes" id="UP000663823"/>
    </source>
</evidence>
<comment type="caution">
    <text evidence="1">The sequence shown here is derived from an EMBL/GenBank/DDBJ whole genome shotgun (WGS) entry which is preliminary data.</text>
</comment>
<organism evidence="1 2">
    <name type="scientific">Rotaria sordida</name>
    <dbReference type="NCBI Taxonomy" id="392033"/>
    <lineage>
        <taxon>Eukaryota</taxon>
        <taxon>Metazoa</taxon>
        <taxon>Spiralia</taxon>
        <taxon>Gnathifera</taxon>
        <taxon>Rotifera</taxon>
        <taxon>Eurotatoria</taxon>
        <taxon>Bdelloidea</taxon>
        <taxon>Philodinida</taxon>
        <taxon>Philodinidae</taxon>
        <taxon>Rotaria</taxon>
    </lineage>
</organism>
<dbReference type="AlphaFoldDB" id="A0A819QV62"/>
<protein>
    <submittedName>
        <fullName evidence="1">Uncharacterized protein</fullName>
    </submittedName>
</protein>
<dbReference type="Proteomes" id="UP000663823">
    <property type="component" value="Unassembled WGS sequence"/>
</dbReference>
<accession>A0A819QV62</accession>
<gene>
    <name evidence="1" type="ORF">OTI717_LOCUS30820</name>
</gene>
<dbReference type="EMBL" id="CAJOAX010008476">
    <property type="protein sequence ID" value="CAF4034612.1"/>
    <property type="molecule type" value="Genomic_DNA"/>
</dbReference>
<proteinExistence type="predicted"/>
<sequence>MLYIQLLRKQIDENDEKIKRFSNKFVLFILKIFYLNGNNMITDIRILVCEVTSRTNAIAHIHCNHVILQRFLSTQSSSKINQTFALPVGTGLSTVYAPNNLPQIYVPSLVRKIKIKLDLQGKLRERQKVLYQAVSYYMIDSSVDFDGIQYELDMADFLLVLYVQLDEIFLDFCGISKENPTDVFLRHPLAQELPNENFMKNDYIYFLLLHDGTVDTKFVNQRDLDIKNEARELLKK</sequence>
<reference evidence="1" key="1">
    <citation type="submission" date="2021-02" db="EMBL/GenBank/DDBJ databases">
        <authorList>
            <person name="Nowell W R."/>
        </authorList>
    </citation>
    <scope>NUCLEOTIDE SEQUENCE</scope>
</reference>